<dbReference type="PROSITE" id="PS50011">
    <property type="entry name" value="PROTEIN_KINASE_DOM"/>
    <property type="match status" value="1"/>
</dbReference>
<dbReference type="PANTHER" id="PTHR43289">
    <property type="entry name" value="MITOGEN-ACTIVATED PROTEIN KINASE KINASE KINASE 20-RELATED"/>
    <property type="match status" value="1"/>
</dbReference>
<keyword evidence="4 5" id="KW-0067">ATP-binding</keyword>
<evidence type="ECO:0000259" key="6">
    <source>
        <dbReference type="PROSITE" id="PS50011"/>
    </source>
</evidence>
<gene>
    <name evidence="7" type="ORF">NE857_15030</name>
</gene>
<dbReference type="PANTHER" id="PTHR43289:SF34">
    <property type="entry name" value="SERINE_THREONINE-PROTEIN KINASE YBDM-RELATED"/>
    <property type="match status" value="1"/>
</dbReference>
<dbReference type="RefSeq" id="WP_254421554.1">
    <property type="nucleotide sequence ID" value="NZ_BAAAJB010000065.1"/>
</dbReference>
<feature type="domain" description="Protein kinase" evidence="6">
    <location>
        <begin position="28"/>
        <end position="286"/>
    </location>
</feature>
<evidence type="ECO:0000256" key="2">
    <source>
        <dbReference type="ARBA" id="ARBA00022741"/>
    </source>
</evidence>
<protein>
    <submittedName>
        <fullName evidence="7">Serine/threonine protein kinase</fullName>
    </submittedName>
</protein>
<name>A0ABY5DEM3_9ACTN</name>
<dbReference type="SMART" id="SM00220">
    <property type="entry name" value="S_TKc"/>
    <property type="match status" value="1"/>
</dbReference>
<dbReference type="InterPro" id="IPR011009">
    <property type="entry name" value="Kinase-like_dom_sf"/>
</dbReference>
<accession>A0ABY5DEM3</accession>
<keyword evidence="1" id="KW-0808">Transferase</keyword>
<dbReference type="Pfam" id="PF00069">
    <property type="entry name" value="Pkinase"/>
    <property type="match status" value="1"/>
</dbReference>
<dbReference type="EMBL" id="CP099837">
    <property type="protein sequence ID" value="USY22804.1"/>
    <property type="molecule type" value="Genomic_DNA"/>
</dbReference>
<dbReference type="InterPro" id="IPR000719">
    <property type="entry name" value="Prot_kinase_dom"/>
</dbReference>
<dbReference type="GO" id="GO:0004674">
    <property type="term" value="F:protein serine/threonine kinase activity"/>
    <property type="evidence" value="ECO:0007669"/>
    <property type="project" value="UniProtKB-KW"/>
</dbReference>
<dbReference type="Proteomes" id="UP001055940">
    <property type="component" value="Chromosome"/>
</dbReference>
<dbReference type="InterPro" id="IPR017441">
    <property type="entry name" value="Protein_kinase_ATP_BS"/>
</dbReference>
<dbReference type="InterPro" id="IPR008271">
    <property type="entry name" value="Ser/Thr_kinase_AS"/>
</dbReference>
<evidence type="ECO:0000313" key="8">
    <source>
        <dbReference type="Proteomes" id="UP001055940"/>
    </source>
</evidence>
<keyword evidence="2 5" id="KW-0547">Nucleotide-binding</keyword>
<dbReference type="Gene3D" id="1.10.510.10">
    <property type="entry name" value="Transferase(Phosphotransferase) domain 1"/>
    <property type="match status" value="1"/>
</dbReference>
<dbReference type="PROSITE" id="PS00108">
    <property type="entry name" value="PROTEIN_KINASE_ST"/>
    <property type="match status" value="1"/>
</dbReference>
<feature type="binding site" evidence="5">
    <location>
        <position position="56"/>
    </location>
    <ligand>
        <name>ATP</name>
        <dbReference type="ChEBI" id="CHEBI:30616"/>
    </ligand>
</feature>
<evidence type="ECO:0000256" key="5">
    <source>
        <dbReference type="PROSITE-ProRule" id="PRU10141"/>
    </source>
</evidence>
<keyword evidence="7" id="KW-0723">Serine/threonine-protein kinase</keyword>
<dbReference type="Gene3D" id="3.30.200.20">
    <property type="entry name" value="Phosphorylase Kinase, domain 1"/>
    <property type="match status" value="1"/>
</dbReference>
<reference evidence="7" key="1">
    <citation type="submission" date="2022-06" db="EMBL/GenBank/DDBJ databases">
        <authorList>
            <person name="Ping M."/>
        </authorList>
    </citation>
    <scope>NUCLEOTIDE SEQUENCE</scope>
    <source>
        <strain evidence="7">JCM11759T</strain>
    </source>
</reference>
<sequence length="767" mass="79907">MSTSPDTVSPIPGLSPLEAGDPAEVGPYRLVGRIGAGGMGAVFGALDVYGRCVAVKTVHADIAREFRFREAFVREVEMLGRADGVSTARLHAADTEAEVPWLAFDYVPGRDLWAHVREFGPLSGDMLRTFSLGMAEGLAALHAAGIAHRDIKPGNVILSPDGPKIVDFGIAVEVGTENSDDPSSSYGTPGWTAPERYSGAVADPSADVFAWGGLVALAATGREPFGKGDAKELARRVKTGEHDVEGVPEDLRGLVEAALSVYPEQRLSSEELVGALLPGTEQNQWSDSLRRMLRDYWRGVDDAGHDPGRWAAALGAASATGLGVSALGSGALGSGAMGSGVLGSGGIAGTGAATGTVGPGMATAGGSTAVAGGGAAGTSMATGGMLSGVATSKLGLAGAGVLVVAGLAAGGFVVYDQVRVTPGETVAAAVGFLEEGQGFSAQVARSFSRTHAEQVAERTGTSVEQVMEDSRAEEEYLYSADTGSFLIRGAVMGPGTVAVANHRDELYVYAPRPEDISWGTWHDSIEPMTLDPSVTTDAVAPSLMTAPLRTLADSGQVEQEEGDDGAYSGPTTLGLLSEGVFTEAEAGGRLEVDEEGAPVRAEYTTEQWEVRVDFTGTDEGITVEDPQISAEGDGFGWAAVHAPVCGSVQTSERDWEVQASAWEVDCDYAMDVSEMMLNGSEGFGYGADQERVEVLSGYSGSGGTTWLVDEVMACAIFRRDLGGLIENRTYFLSPCQAAAKQEGELEEWPYVEVEFGSRTLIDYHDLT</sequence>
<keyword evidence="3 7" id="KW-0418">Kinase</keyword>
<evidence type="ECO:0000256" key="3">
    <source>
        <dbReference type="ARBA" id="ARBA00022777"/>
    </source>
</evidence>
<evidence type="ECO:0000313" key="7">
    <source>
        <dbReference type="EMBL" id="USY22804.1"/>
    </source>
</evidence>
<keyword evidence="8" id="KW-1185">Reference proteome</keyword>
<dbReference type="SUPFAM" id="SSF56112">
    <property type="entry name" value="Protein kinase-like (PK-like)"/>
    <property type="match status" value="1"/>
</dbReference>
<organism evidence="7 8">
    <name type="scientific">Nocardiopsis exhalans</name>
    <dbReference type="NCBI Taxonomy" id="163604"/>
    <lineage>
        <taxon>Bacteria</taxon>
        <taxon>Bacillati</taxon>
        <taxon>Actinomycetota</taxon>
        <taxon>Actinomycetes</taxon>
        <taxon>Streptosporangiales</taxon>
        <taxon>Nocardiopsidaceae</taxon>
        <taxon>Nocardiopsis</taxon>
    </lineage>
</organism>
<dbReference type="PROSITE" id="PS00107">
    <property type="entry name" value="PROTEIN_KINASE_ATP"/>
    <property type="match status" value="1"/>
</dbReference>
<proteinExistence type="predicted"/>
<evidence type="ECO:0000256" key="4">
    <source>
        <dbReference type="ARBA" id="ARBA00022840"/>
    </source>
</evidence>
<dbReference type="CDD" id="cd14014">
    <property type="entry name" value="STKc_PknB_like"/>
    <property type="match status" value="1"/>
</dbReference>
<evidence type="ECO:0000256" key="1">
    <source>
        <dbReference type="ARBA" id="ARBA00022679"/>
    </source>
</evidence>